<accession>A6JQW1</accession>
<organism evidence="1 2">
    <name type="scientific">Rattus norvegicus</name>
    <name type="common">Rat</name>
    <dbReference type="NCBI Taxonomy" id="10116"/>
    <lineage>
        <taxon>Eukaryota</taxon>
        <taxon>Metazoa</taxon>
        <taxon>Chordata</taxon>
        <taxon>Craniata</taxon>
        <taxon>Vertebrata</taxon>
        <taxon>Euteleostomi</taxon>
        <taxon>Mammalia</taxon>
        <taxon>Eutheria</taxon>
        <taxon>Euarchontoglires</taxon>
        <taxon>Glires</taxon>
        <taxon>Rodentia</taxon>
        <taxon>Myomorpha</taxon>
        <taxon>Muroidea</taxon>
        <taxon>Muridae</taxon>
        <taxon>Murinae</taxon>
        <taxon>Rattus</taxon>
    </lineage>
</organism>
<sequence length="23" mass="2426">MGAASQVYLEGTNLQHMSRSSAS</sequence>
<name>A6JQW1_RAT</name>
<dbReference type="EMBL" id="CH473997">
    <property type="protein sequence ID" value="EDL91976.1"/>
    <property type="molecule type" value="Genomic_DNA"/>
</dbReference>
<protein>
    <submittedName>
        <fullName evidence="1">RCG55378</fullName>
    </submittedName>
</protein>
<proteinExistence type="predicted"/>
<dbReference type="AlphaFoldDB" id="A6JQW1"/>
<gene>
    <name evidence="1" type="ORF">rCG_55378</name>
</gene>
<evidence type="ECO:0000313" key="1">
    <source>
        <dbReference type="EMBL" id="EDL91976.1"/>
    </source>
</evidence>
<dbReference type="Proteomes" id="UP000234681">
    <property type="component" value="Chromosome 9"/>
</dbReference>
<evidence type="ECO:0000313" key="2">
    <source>
        <dbReference type="Proteomes" id="UP000234681"/>
    </source>
</evidence>
<reference evidence="1 2" key="1">
    <citation type="submission" date="2005-09" db="EMBL/GenBank/DDBJ databases">
        <authorList>
            <person name="Mural R.J."/>
            <person name="Li P.W."/>
            <person name="Adams M.D."/>
            <person name="Amanatides P.G."/>
            <person name="Baden-Tillson H."/>
            <person name="Barnstead M."/>
            <person name="Chin S.H."/>
            <person name="Dew I."/>
            <person name="Evans C.A."/>
            <person name="Ferriera S."/>
            <person name="Flanigan M."/>
            <person name="Fosler C."/>
            <person name="Glodek A."/>
            <person name="Gu Z."/>
            <person name="Holt R.A."/>
            <person name="Jennings D."/>
            <person name="Kraft C.L."/>
            <person name="Lu F."/>
            <person name="Nguyen T."/>
            <person name="Nusskern D.R."/>
            <person name="Pfannkoch C.M."/>
            <person name="Sitter C."/>
            <person name="Sutton G.G."/>
            <person name="Venter J.C."/>
            <person name="Wang Z."/>
            <person name="Woodage T."/>
            <person name="Zheng X.H."/>
            <person name="Zhong F."/>
        </authorList>
    </citation>
    <scope>NUCLEOTIDE SEQUENCE [LARGE SCALE GENOMIC DNA]</scope>
    <source>
        <strain>BN</strain>
        <strain evidence="2">Sprague-Dawley</strain>
    </source>
</reference>